<evidence type="ECO:0000313" key="2">
    <source>
        <dbReference type="EMBL" id="EPC50293.1"/>
    </source>
</evidence>
<evidence type="ECO:0000313" key="3">
    <source>
        <dbReference type="Proteomes" id="UP000014303"/>
    </source>
</evidence>
<comment type="caution">
    <text evidence="2">The sequence shown here is derived from an EMBL/GenBank/DDBJ whole genome shotgun (WGS) entry which is preliminary data.</text>
</comment>
<dbReference type="EMBL" id="ANJV01000213">
    <property type="protein sequence ID" value="EPC50293.1"/>
    <property type="molecule type" value="Genomic_DNA"/>
</dbReference>
<organism evidence="2 3">
    <name type="scientific">Lacticaseibacillus paracasei subsp. paracasei Lpp7</name>
    <dbReference type="NCBI Taxonomy" id="1256200"/>
    <lineage>
        <taxon>Bacteria</taxon>
        <taxon>Bacillati</taxon>
        <taxon>Bacillota</taxon>
        <taxon>Bacilli</taxon>
        <taxon>Lactobacillales</taxon>
        <taxon>Lactobacillaceae</taxon>
        <taxon>Lacticaseibacillus</taxon>
    </lineage>
</organism>
<sequence>MKINLKEDFIMWENITIFIGQAWKLVFAVLHWTSTHISVGWLSFGVALLAFTRNNHKKLLQQFEYSSPTHAFKTTITVYNDSLGTESSRFMGILVTTKKNYCYRKMLLPWLIKHTKYADKIFPYDQMIDIQDDKERQKLNFFSIKSHEVRPIVIDRKEFLNHIDQRLSDNRRALKNFVNRKPVYMYFMHQTIAGKIKVFGLKIDYQDPIGKDLDMEKLKNNLNSNSINKTK</sequence>
<proteinExistence type="predicted"/>
<feature type="transmembrane region" description="Helical" evidence="1">
    <location>
        <begin position="36"/>
        <end position="52"/>
    </location>
</feature>
<name>A0A8E0IFB5_LACPA</name>
<protein>
    <submittedName>
        <fullName evidence="2">Uncharacterized protein</fullName>
    </submittedName>
</protein>
<dbReference type="AlphaFoldDB" id="A0A8E0IFB5"/>
<keyword evidence="1" id="KW-0472">Membrane</keyword>
<reference evidence="2 3" key="1">
    <citation type="journal article" date="2013" name="PLoS ONE">
        <title>Lactobacillus paracasei comparative genomics: towards species pan-genome definition and exploitation of diversity.</title>
        <authorList>
            <person name="Smokvina T."/>
            <person name="Wels M."/>
            <person name="Polka J."/>
            <person name="Chervaux C."/>
            <person name="Brisse S."/>
            <person name="Boekhorst J."/>
            <person name="van Hylckama Vlieg J.E."/>
            <person name="Siezen R.J."/>
        </authorList>
    </citation>
    <scope>NUCLEOTIDE SEQUENCE [LARGE SCALE GENOMIC DNA]</scope>
    <source>
        <strain evidence="2 3">Lpp7</strain>
    </source>
</reference>
<accession>A0A8E0IFB5</accession>
<dbReference type="Proteomes" id="UP000014303">
    <property type="component" value="Unassembled WGS sequence"/>
</dbReference>
<keyword evidence="1" id="KW-0812">Transmembrane</keyword>
<evidence type="ECO:0000256" key="1">
    <source>
        <dbReference type="SAM" id="Phobius"/>
    </source>
</evidence>
<gene>
    <name evidence="2" type="ORF">Lpp7_11443</name>
</gene>
<keyword evidence="1" id="KW-1133">Transmembrane helix</keyword>